<name>A0A1I1M7M4_9GAMM</name>
<keyword evidence="2 8" id="KW-1003">Cell membrane</keyword>
<comment type="similarity">
    <text evidence="8">Belongs to the FtsL family.</text>
</comment>
<comment type="subcellular location">
    <subcellularLocation>
        <location evidence="8">Cell inner membrane</location>
        <topology evidence="8">Single-pass type II membrane protein</topology>
    </subcellularLocation>
    <subcellularLocation>
        <location evidence="1">Cell membrane</location>
        <topology evidence="1">Single-pass type II membrane protein</topology>
    </subcellularLocation>
    <text evidence="8">Localizes to the division septum where it forms a ring structure.</text>
</comment>
<evidence type="ECO:0000313" key="10">
    <source>
        <dbReference type="EMBL" id="SFC80772.1"/>
    </source>
</evidence>
<evidence type="ECO:0000256" key="4">
    <source>
        <dbReference type="ARBA" id="ARBA00022692"/>
    </source>
</evidence>
<organism evidence="10 11">
    <name type="scientific">Kushneria avicenniae</name>
    <dbReference type="NCBI Taxonomy" id="402385"/>
    <lineage>
        <taxon>Bacteria</taxon>
        <taxon>Pseudomonadati</taxon>
        <taxon>Pseudomonadota</taxon>
        <taxon>Gammaproteobacteria</taxon>
        <taxon>Oceanospirillales</taxon>
        <taxon>Halomonadaceae</taxon>
        <taxon>Kushneria</taxon>
    </lineage>
</organism>
<evidence type="ECO:0000256" key="6">
    <source>
        <dbReference type="ARBA" id="ARBA00023136"/>
    </source>
</evidence>
<dbReference type="HAMAP" id="MF_00910">
    <property type="entry name" value="FtsL"/>
    <property type="match status" value="1"/>
</dbReference>
<dbReference type="PANTHER" id="PTHR37479">
    <property type="entry name" value="CELL DIVISION PROTEIN FTSL"/>
    <property type="match status" value="1"/>
</dbReference>
<sequence>MVERTSGSSSRGHWQWPFRLRLGFMHGVIVVLLVLMILSALGVISTAYHTRSQYARLQTMERQHDQLQTVWSRLLLEESTWSTPSRIENLARDRLEMHVPDVHHTRVMRP</sequence>
<proteinExistence type="inferred from homology"/>
<dbReference type="STRING" id="402385.SAMN05421848_2810"/>
<comment type="subunit">
    <text evidence="8">Part of a complex composed of FtsB, FtsL and FtsQ.</text>
</comment>
<evidence type="ECO:0000256" key="3">
    <source>
        <dbReference type="ARBA" id="ARBA00022618"/>
    </source>
</evidence>
<evidence type="ECO:0000256" key="1">
    <source>
        <dbReference type="ARBA" id="ARBA00004401"/>
    </source>
</evidence>
<dbReference type="AlphaFoldDB" id="A0A1I1M7M4"/>
<dbReference type="GO" id="GO:0043093">
    <property type="term" value="P:FtsZ-dependent cytokinesis"/>
    <property type="evidence" value="ECO:0007669"/>
    <property type="project" value="UniProtKB-UniRule"/>
</dbReference>
<dbReference type="EMBL" id="FOLY01000006">
    <property type="protein sequence ID" value="SFC80772.1"/>
    <property type="molecule type" value="Genomic_DNA"/>
</dbReference>
<comment type="function">
    <text evidence="8">Essential cell division protein. May link together the upstream cell division proteins, which are predominantly cytoplasmic, with the downstream cell division proteins, which are predominantly periplasmic.</text>
</comment>
<feature type="transmembrane region" description="Helical" evidence="8">
    <location>
        <begin position="24"/>
        <end position="48"/>
    </location>
</feature>
<keyword evidence="5 8" id="KW-1133">Transmembrane helix</keyword>
<evidence type="ECO:0000256" key="7">
    <source>
        <dbReference type="ARBA" id="ARBA00023306"/>
    </source>
</evidence>
<protein>
    <recommendedName>
        <fullName evidence="8 9">Cell division protein FtsL</fullName>
    </recommendedName>
</protein>
<keyword evidence="6 8" id="KW-0472">Membrane</keyword>
<keyword evidence="11" id="KW-1185">Reference proteome</keyword>
<evidence type="ECO:0000256" key="2">
    <source>
        <dbReference type="ARBA" id="ARBA00022475"/>
    </source>
</evidence>
<evidence type="ECO:0000256" key="9">
    <source>
        <dbReference type="NCBIfam" id="TIGR02209"/>
    </source>
</evidence>
<reference evidence="11" key="1">
    <citation type="submission" date="2016-10" db="EMBL/GenBank/DDBJ databases">
        <authorList>
            <person name="Varghese N."/>
            <person name="Submissions S."/>
        </authorList>
    </citation>
    <scope>NUCLEOTIDE SEQUENCE [LARGE SCALE GENOMIC DNA]</scope>
    <source>
        <strain evidence="11">DSM 23439</strain>
    </source>
</reference>
<accession>A0A1I1M7M4</accession>
<dbReference type="GO" id="GO:0005886">
    <property type="term" value="C:plasma membrane"/>
    <property type="evidence" value="ECO:0007669"/>
    <property type="project" value="UniProtKB-SubCell"/>
</dbReference>
<dbReference type="GO" id="GO:0032153">
    <property type="term" value="C:cell division site"/>
    <property type="evidence" value="ECO:0007669"/>
    <property type="project" value="UniProtKB-UniRule"/>
</dbReference>
<keyword evidence="4 8" id="KW-0812">Transmembrane</keyword>
<evidence type="ECO:0000256" key="5">
    <source>
        <dbReference type="ARBA" id="ARBA00022989"/>
    </source>
</evidence>
<keyword evidence="8" id="KW-0997">Cell inner membrane</keyword>
<evidence type="ECO:0000256" key="8">
    <source>
        <dbReference type="HAMAP-Rule" id="MF_00910"/>
    </source>
</evidence>
<evidence type="ECO:0000313" key="11">
    <source>
        <dbReference type="Proteomes" id="UP000199046"/>
    </source>
</evidence>
<keyword evidence="7 8" id="KW-0131">Cell cycle</keyword>
<dbReference type="Pfam" id="PF04999">
    <property type="entry name" value="FtsL"/>
    <property type="match status" value="1"/>
</dbReference>
<keyword evidence="3 8" id="KW-0132">Cell division</keyword>
<gene>
    <name evidence="8" type="primary">ftsL</name>
    <name evidence="10" type="ORF">SAMN05421848_2810</name>
</gene>
<dbReference type="Proteomes" id="UP000199046">
    <property type="component" value="Unassembled WGS sequence"/>
</dbReference>
<dbReference type="PANTHER" id="PTHR37479:SF1">
    <property type="entry name" value="CELL DIVISION PROTEIN FTSL"/>
    <property type="match status" value="1"/>
</dbReference>
<dbReference type="InterPro" id="IPR011922">
    <property type="entry name" value="Cell_div_FtsL"/>
</dbReference>
<dbReference type="OrthoDB" id="5298556at2"/>
<dbReference type="RefSeq" id="WP_090135258.1">
    <property type="nucleotide sequence ID" value="NZ_FOLY01000006.1"/>
</dbReference>
<dbReference type="NCBIfam" id="TIGR02209">
    <property type="entry name" value="ftsL_broad"/>
    <property type="match status" value="1"/>
</dbReference>